<dbReference type="InParanoid" id="A0A7R8UUU8"/>
<dbReference type="InterPro" id="IPR000504">
    <property type="entry name" value="RRM_dom"/>
</dbReference>
<protein>
    <recommendedName>
        <fullName evidence="9">RRM domain-containing protein</fullName>
    </recommendedName>
</protein>
<feature type="compositionally biased region" description="Acidic residues" evidence="8">
    <location>
        <begin position="34"/>
        <end position="59"/>
    </location>
</feature>
<dbReference type="SUPFAM" id="SSF54928">
    <property type="entry name" value="RNA-binding domain, RBD"/>
    <property type="match status" value="2"/>
</dbReference>
<feature type="compositionally biased region" description="Acidic residues" evidence="8">
    <location>
        <begin position="9"/>
        <end position="27"/>
    </location>
</feature>
<evidence type="ECO:0000313" key="10">
    <source>
        <dbReference type="EMBL" id="CAD7087532.1"/>
    </source>
</evidence>
<evidence type="ECO:0000313" key="11">
    <source>
        <dbReference type="Proteomes" id="UP000594454"/>
    </source>
</evidence>
<dbReference type="GO" id="GO:0006397">
    <property type="term" value="P:mRNA processing"/>
    <property type="evidence" value="ECO:0007669"/>
    <property type="project" value="UniProtKB-KW"/>
</dbReference>
<feature type="compositionally biased region" description="Polar residues" evidence="8">
    <location>
        <begin position="603"/>
        <end position="620"/>
    </location>
</feature>
<dbReference type="Gene3D" id="3.30.70.330">
    <property type="match status" value="2"/>
</dbReference>
<feature type="region of interest" description="Disordered" evidence="8">
    <location>
        <begin position="563"/>
        <end position="627"/>
    </location>
</feature>
<feature type="domain" description="RRM" evidence="9">
    <location>
        <begin position="632"/>
        <end position="707"/>
    </location>
</feature>
<dbReference type="FunCoup" id="A0A7R8UUU8">
    <property type="interactions" value="1368"/>
</dbReference>
<dbReference type="PROSITE" id="PS50102">
    <property type="entry name" value="RRM"/>
    <property type="match status" value="2"/>
</dbReference>
<dbReference type="InterPro" id="IPR003107">
    <property type="entry name" value="HAT"/>
</dbReference>
<evidence type="ECO:0000256" key="5">
    <source>
        <dbReference type="ARBA" id="ARBA00023187"/>
    </source>
</evidence>
<proteinExistence type="predicted"/>
<gene>
    <name evidence="10" type="ORF">HERILL_LOCUS10235</name>
</gene>
<name>A0A7R8UUU8_HERIL</name>
<dbReference type="InterPro" id="IPR035979">
    <property type="entry name" value="RBD_domain_sf"/>
</dbReference>
<evidence type="ECO:0000259" key="9">
    <source>
        <dbReference type="PROSITE" id="PS50102"/>
    </source>
</evidence>
<keyword evidence="2" id="KW-0507">mRNA processing</keyword>
<keyword evidence="4 7" id="KW-0694">RNA-binding</keyword>
<evidence type="ECO:0000256" key="4">
    <source>
        <dbReference type="ARBA" id="ARBA00022884"/>
    </source>
</evidence>
<dbReference type="AlphaFoldDB" id="A0A7R8UUU8"/>
<dbReference type="PANTHER" id="PTHR17204">
    <property type="entry name" value="PRE-MRNA PROCESSING PROTEIN PRP39-RELATED"/>
    <property type="match status" value="1"/>
</dbReference>
<feature type="compositionally biased region" description="Basic and acidic residues" evidence="8">
    <location>
        <begin position="591"/>
        <end position="602"/>
    </location>
</feature>
<keyword evidence="5" id="KW-0508">mRNA splicing</keyword>
<dbReference type="GO" id="GO:0003723">
    <property type="term" value="F:RNA binding"/>
    <property type="evidence" value="ECO:0007669"/>
    <property type="project" value="UniProtKB-UniRule"/>
</dbReference>
<feature type="domain" description="RRM" evidence="9">
    <location>
        <begin position="724"/>
        <end position="801"/>
    </location>
</feature>
<keyword evidence="3" id="KW-0677">Repeat</keyword>
<feature type="region of interest" description="Disordered" evidence="8">
    <location>
        <begin position="1"/>
        <end position="59"/>
    </location>
</feature>
<dbReference type="GO" id="GO:0008380">
    <property type="term" value="P:RNA splicing"/>
    <property type="evidence" value="ECO:0007669"/>
    <property type="project" value="UniProtKB-KW"/>
</dbReference>
<dbReference type="SUPFAM" id="SSF48452">
    <property type="entry name" value="TPR-like"/>
    <property type="match status" value="1"/>
</dbReference>
<keyword evidence="11" id="KW-1185">Reference proteome</keyword>
<evidence type="ECO:0000256" key="7">
    <source>
        <dbReference type="PROSITE-ProRule" id="PRU00176"/>
    </source>
</evidence>
<dbReference type="SMART" id="SM00360">
    <property type="entry name" value="RRM"/>
    <property type="match status" value="2"/>
</dbReference>
<sequence>MSDKVDSIVDGDADGGDDVDDIDEAQEEALLKSDDDDPMNSDKELDDDDDDSEEEQDEEERLIKEYLETLGQIDQNKYGYENYVQLIEIAHKLADLEKIRQSYDLFSAVYPVAPELWLKYLMIENSLASSEAEVSECEKLFRKALNDYYCPNVALEFASFAAKSPDAEKIWAELLSVYALHTMYGRKFVEIWKTYVDSKENSPENIKHIEETYTKILRIPMHDMEETYIEFKIFVEKNELGASTNWEQIDKKYNRAKTHLQKMLPFENKLSTLDAKFHQNRATLYKEYIREADRFADENVLQILYERMVTECCLNPSCWLDYIAYLEKREKYSRPEELENFPMFEQSAMEVINRALRNCTWSELLFIRKMRLGEKLGFGKNEVKEIFEQGLEAGFQTPEPLVALWLEYLSYLARNTNFDEEKETEILRANFNFAWTSLGKQWGVLADCNCEILQLWGKLEYSKLKDAVKGKELWNTVMESADNATKSALWMEFIHLELSRGADAGRKIYRKALNAQTVEDPYTIASSWLRFERCNGTIEQIAACQDQCETILKQFDYQKRQLAERQKTKGDEKGGGKAAKKRKPGTTVEEISPKKGRSETNEAKQINNRKSDQASISGKSDMSDIDPSKDSLRVFLSNLDYNITEDEIKECLPELQILKIHLVKSPNGKGRGFGYADLSSESEVQKAITFDRRMLKGRPMYISTVLREKEQRQKFKYSDNMELKKLFVKGIPYDSTNEDLQEIFSPYGQIKEIRIVYHKSGKPKGIAYVEYVDESSASTALMKLDQTEINGHKISVAISAPPPKPAEKNASNMKKLLSSVGMKANVNRGEQKPRLSFIPASVRRNVLNATSVSTNGNAAPSIKPKSNDDFRKLLNN</sequence>
<dbReference type="SMART" id="SM00386">
    <property type="entry name" value="HAT"/>
    <property type="match status" value="6"/>
</dbReference>
<evidence type="ECO:0000256" key="6">
    <source>
        <dbReference type="ARBA" id="ARBA00023242"/>
    </source>
</evidence>
<evidence type="ECO:0000256" key="2">
    <source>
        <dbReference type="ARBA" id="ARBA00022664"/>
    </source>
</evidence>
<evidence type="ECO:0000256" key="3">
    <source>
        <dbReference type="ARBA" id="ARBA00022737"/>
    </source>
</evidence>
<dbReference type="Gene3D" id="1.25.40.10">
    <property type="entry name" value="Tetratricopeptide repeat domain"/>
    <property type="match status" value="2"/>
</dbReference>
<reference evidence="10 11" key="1">
    <citation type="submission" date="2020-11" db="EMBL/GenBank/DDBJ databases">
        <authorList>
            <person name="Wallbank WR R."/>
            <person name="Pardo Diaz C."/>
            <person name="Kozak K."/>
            <person name="Martin S."/>
            <person name="Jiggins C."/>
            <person name="Moest M."/>
            <person name="Warren A I."/>
            <person name="Generalovic N T."/>
            <person name="Byers J.R.P. K."/>
            <person name="Montejo-Kovacevich G."/>
            <person name="Yen C E."/>
        </authorList>
    </citation>
    <scope>NUCLEOTIDE SEQUENCE [LARGE SCALE GENOMIC DNA]</scope>
</reference>
<dbReference type="GO" id="GO:0005634">
    <property type="term" value="C:nucleus"/>
    <property type="evidence" value="ECO:0007669"/>
    <property type="project" value="UniProtKB-SubCell"/>
</dbReference>
<dbReference type="Pfam" id="PF00076">
    <property type="entry name" value="RRM_1"/>
    <property type="match status" value="2"/>
</dbReference>
<evidence type="ECO:0000256" key="1">
    <source>
        <dbReference type="ARBA" id="ARBA00004123"/>
    </source>
</evidence>
<dbReference type="EMBL" id="LR899012">
    <property type="protein sequence ID" value="CAD7087532.1"/>
    <property type="molecule type" value="Genomic_DNA"/>
</dbReference>
<dbReference type="OrthoDB" id="360390at2759"/>
<dbReference type="InterPro" id="IPR012677">
    <property type="entry name" value="Nucleotide-bd_a/b_plait_sf"/>
</dbReference>
<dbReference type="InterPro" id="IPR008669">
    <property type="entry name" value="LSM_interact"/>
</dbReference>
<dbReference type="InterPro" id="IPR011990">
    <property type="entry name" value="TPR-like_helical_dom_sf"/>
</dbReference>
<dbReference type="Proteomes" id="UP000594454">
    <property type="component" value="Chromosome 4"/>
</dbReference>
<evidence type="ECO:0000256" key="8">
    <source>
        <dbReference type="SAM" id="MobiDB-lite"/>
    </source>
</evidence>
<accession>A0A7R8UUU8</accession>
<dbReference type="Pfam" id="PF23240">
    <property type="entry name" value="HAT_PRP39_N"/>
    <property type="match status" value="1"/>
</dbReference>
<dbReference type="OMA" id="LWARYIL"/>
<keyword evidence="6" id="KW-0539">Nucleus</keyword>
<dbReference type="Pfam" id="PF05391">
    <property type="entry name" value="Lsm_interact"/>
    <property type="match status" value="1"/>
</dbReference>
<feature type="compositionally biased region" description="Basic and acidic residues" evidence="8">
    <location>
        <begin position="563"/>
        <end position="575"/>
    </location>
</feature>
<organism evidence="10 11">
    <name type="scientific">Hermetia illucens</name>
    <name type="common">Black soldier fly</name>
    <dbReference type="NCBI Taxonomy" id="343691"/>
    <lineage>
        <taxon>Eukaryota</taxon>
        <taxon>Metazoa</taxon>
        <taxon>Ecdysozoa</taxon>
        <taxon>Arthropoda</taxon>
        <taxon>Hexapoda</taxon>
        <taxon>Insecta</taxon>
        <taxon>Pterygota</taxon>
        <taxon>Neoptera</taxon>
        <taxon>Endopterygota</taxon>
        <taxon>Diptera</taxon>
        <taxon>Brachycera</taxon>
        <taxon>Stratiomyomorpha</taxon>
        <taxon>Stratiomyidae</taxon>
        <taxon>Hermetiinae</taxon>
        <taxon>Hermetia</taxon>
    </lineage>
</organism>
<feature type="region of interest" description="Disordered" evidence="8">
    <location>
        <begin position="851"/>
        <end position="876"/>
    </location>
</feature>
<feature type="compositionally biased region" description="Basic and acidic residues" evidence="8">
    <location>
        <begin position="865"/>
        <end position="876"/>
    </location>
</feature>
<comment type="subcellular location">
    <subcellularLocation>
        <location evidence="1">Nucleus</location>
    </subcellularLocation>
</comment>